<comment type="similarity">
    <text evidence="2">Belongs to the TMEM201 family.</text>
</comment>
<protein>
    <submittedName>
        <fullName evidence="12">Uncharacterized protein LOC114342408</fullName>
    </submittedName>
</protein>
<dbReference type="InterPro" id="IPR018617">
    <property type="entry name" value="Ima1_N"/>
</dbReference>
<comment type="subcellular location">
    <subcellularLocation>
        <location evidence="1">Nucleus inner membrane</location>
        <topology evidence="1">Multi-pass membrane protein</topology>
    </subcellularLocation>
</comment>
<dbReference type="InParanoid" id="A0A6P7GGU3"/>
<gene>
    <name evidence="12" type="primary">LOC114342408</name>
</gene>
<feature type="compositionally biased region" description="Polar residues" evidence="7">
    <location>
        <begin position="610"/>
        <end position="626"/>
    </location>
</feature>
<keyword evidence="5 8" id="KW-0472">Membrane</keyword>
<dbReference type="GeneID" id="114342408"/>
<dbReference type="OrthoDB" id="5966927at2759"/>
<dbReference type="PANTHER" id="PTHR28646">
    <property type="entry name" value="TRANSMEMBRANE PROTEIN 201"/>
    <property type="match status" value="1"/>
</dbReference>
<evidence type="ECO:0000256" key="6">
    <source>
        <dbReference type="ARBA" id="ARBA00023242"/>
    </source>
</evidence>
<evidence type="ECO:0000256" key="2">
    <source>
        <dbReference type="ARBA" id="ARBA00007600"/>
    </source>
</evidence>
<sequence>MQFYLETPLFIVFYVSLFLPVTFFLLTIYYMKKDEFYTKVNCWFCNTSSSVLYKDRNSFECIHCTQYNGFKEDGSYNKVIEAQHDISGTKFTSQKTEYYENGLCTYCNNNQQLKIYQLAKFTPINEDNYDIEVEHFRKQLEKAYKLCKKCDQTLKTTLNRKHSWLFGNRLKDLKRRGLAYLNQAKISKQVNESIFLKFLRVSLIISTAYIVCNILHIRIVYPQINVNKYLPQVFSPYKSILQDYYNEFINHWTTLSTEIYNLNSYFNNNIKINISRLTVVSFISFIFDLILSFGKKRPLIWKIYCSISWIIMSTTLAMTFSHIYGTYISFLQVCTLLTLLYNYIWSTPLEQALNGKEFQFKKIVKPTESLETSEDERDEHILRPLNLQARPPTSNNLYRCSSDDQVLNNSFSTAKSVTSTSEFFNSNISSDLNRSLDNLHLNVNPQRCTSPIFSVNSAKRSVVSPAKLKNITQNPWTAGGFWKNENHVLSAVINPTNMSRSSSQTSGFVSNPAQDINSPFRSLPGSREASLNGDVDRVSVLSEPLYNFSPISPSLSTTKTPQLYYKADNNIFYPVLSQNNMLFIQNGVPLQRFDSLNNTQLFRHDNGFVANNQYSPKNPSSPNGSIRSHDIGFITNNQYSSKNPNNYNGSIRNHDVGFTANNLYSSKNPSSPNRSLRNVDSLSNYQSTKGTIDGSVRSFDDKTSGFNSRVLSPDLGSERPISGLFKNLNMNGNIRPNVLG</sequence>
<feature type="region of interest" description="Disordered" evidence="7">
    <location>
        <begin position="661"/>
        <end position="680"/>
    </location>
</feature>
<dbReference type="Pfam" id="PF09779">
    <property type="entry name" value="Ima1_N"/>
    <property type="match status" value="1"/>
</dbReference>
<keyword evidence="3 8" id="KW-0812">Transmembrane</keyword>
<accession>A0A6P7GGU3</accession>
<evidence type="ECO:0000313" key="12">
    <source>
        <dbReference type="RefSeq" id="XP_028149014.1"/>
    </source>
</evidence>
<dbReference type="GO" id="GO:0005637">
    <property type="term" value="C:nuclear inner membrane"/>
    <property type="evidence" value="ECO:0007669"/>
    <property type="project" value="UniProtKB-SubCell"/>
</dbReference>
<dbReference type="KEGG" id="dvv:114342408"/>
<dbReference type="GO" id="GO:0005521">
    <property type="term" value="F:lamin binding"/>
    <property type="evidence" value="ECO:0007669"/>
    <property type="project" value="TreeGrafter"/>
</dbReference>
<dbReference type="GO" id="GO:0051015">
    <property type="term" value="F:actin filament binding"/>
    <property type="evidence" value="ECO:0007669"/>
    <property type="project" value="TreeGrafter"/>
</dbReference>
<evidence type="ECO:0000256" key="4">
    <source>
        <dbReference type="ARBA" id="ARBA00022989"/>
    </source>
</evidence>
<feature type="transmembrane region" description="Helical" evidence="8">
    <location>
        <begin position="274"/>
        <end position="291"/>
    </location>
</feature>
<evidence type="ECO:0000313" key="10">
    <source>
        <dbReference type="EnsemblMetazoa" id="XP_028149014.1"/>
    </source>
</evidence>
<evidence type="ECO:0000313" key="11">
    <source>
        <dbReference type="Proteomes" id="UP001652700"/>
    </source>
</evidence>
<evidence type="ECO:0000259" key="9">
    <source>
        <dbReference type="Pfam" id="PF09779"/>
    </source>
</evidence>
<name>A0A6P7GGU3_DIAVI</name>
<dbReference type="RefSeq" id="XP_028149014.1">
    <property type="nucleotide sequence ID" value="XM_028293213.1"/>
</dbReference>
<evidence type="ECO:0000256" key="7">
    <source>
        <dbReference type="SAM" id="MobiDB-lite"/>
    </source>
</evidence>
<feature type="transmembrane region" description="Helical" evidence="8">
    <location>
        <begin position="12"/>
        <end position="31"/>
    </location>
</feature>
<reference evidence="12" key="1">
    <citation type="submission" date="2025-04" db="UniProtKB">
        <authorList>
            <consortium name="RefSeq"/>
        </authorList>
    </citation>
    <scope>IDENTIFICATION</scope>
    <source>
        <tissue evidence="12">Whole insect</tissue>
    </source>
</reference>
<keyword evidence="11" id="KW-1185">Reference proteome</keyword>
<dbReference type="PANTHER" id="PTHR28646:SF1">
    <property type="entry name" value="TRANSMEMBRANE PROTEIN 201"/>
    <property type="match status" value="1"/>
</dbReference>
<dbReference type="InterPro" id="IPR040041">
    <property type="entry name" value="TMEM201"/>
</dbReference>
<evidence type="ECO:0000256" key="3">
    <source>
        <dbReference type="ARBA" id="ARBA00022692"/>
    </source>
</evidence>
<evidence type="ECO:0000256" key="1">
    <source>
        <dbReference type="ARBA" id="ARBA00004473"/>
    </source>
</evidence>
<organism evidence="12">
    <name type="scientific">Diabrotica virgifera virgifera</name>
    <name type="common">western corn rootworm</name>
    <dbReference type="NCBI Taxonomy" id="50390"/>
    <lineage>
        <taxon>Eukaryota</taxon>
        <taxon>Metazoa</taxon>
        <taxon>Ecdysozoa</taxon>
        <taxon>Arthropoda</taxon>
        <taxon>Hexapoda</taxon>
        <taxon>Insecta</taxon>
        <taxon>Pterygota</taxon>
        <taxon>Neoptera</taxon>
        <taxon>Endopterygota</taxon>
        <taxon>Coleoptera</taxon>
        <taxon>Polyphaga</taxon>
        <taxon>Cucujiformia</taxon>
        <taxon>Chrysomeloidea</taxon>
        <taxon>Chrysomelidae</taxon>
        <taxon>Galerucinae</taxon>
        <taxon>Diabroticina</taxon>
        <taxon>Diabroticites</taxon>
        <taxon>Diabrotica</taxon>
    </lineage>
</organism>
<feature type="transmembrane region" description="Helical" evidence="8">
    <location>
        <begin position="198"/>
        <end position="221"/>
    </location>
</feature>
<proteinExistence type="inferred from homology"/>
<dbReference type="AlphaFoldDB" id="A0A6P7GGU3"/>
<evidence type="ECO:0000256" key="8">
    <source>
        <dbReference type="SAM" id="Phobius"/>
    </source>
</evidence>
<keyword evidence="4 8" id="KW-1133">Transmembrane helix</keyword>
<feature type="region of interest" description="Disordered" evidence="7">
    <location>
        <begin position="610"/>
        <end position="630"/>
    </location>
</feature>
<evidence type="ECO:0000256" key="5">
    <source>
        <dbReference type="ARBA" id="ARBA00023136"/>
    </source>
</evidence>
<dbReference type="Proteomes" id="UP001652700">
    <property type="component" value="Unplaced"/>
</dbReference>
<dbReference type="GO" id="GO:0030473">
    <property type="term" value="P:nuclear migration along microtubule"/>
    <property type="evidence" value="ECO:0007669"/>
    <property type="project" value="TreeGrafter"/>
</dbReference>
<feature type="transmembrane region" description="Helical" evidence="8">
    <location>
        <begin position="303"/>
        <end position="321"/>
    </location>
</feature>
<dbReference type="EnsemblMetazoa" id="XM_028293213.2">
    <property type="protein sequence ID" value="XP_028149014.1"/>
    <property type="gene ID" value="LOC114342408"/>
</dbReference>
<keyword evidence="6" id="KW-0539">Nucleus</keyword>
<feature type="domain" description="Ima1 N-terminal" evidence="9">
    <location>
        <begin position="40"/>
        <end position="152"/>
    </location>
</feature>
<reference evidence="10" key="2">
    <citation type="submission" date="2025-05" db="UniProtKB">
        <authorList>
            <consortium name="EnsemblMetazoa"/>
        </authorList>
    </citation>
    <scope>IDENTIFICATION</scope>
</reference>